<evidence type="ECO:0000313" key="3">
    <source>
        <dbReference type="EMBL" id="CAF9906449.1"/>
    </source>
</evidence>
<keyword evidence="2" id="KW-0040">ANK repeat</keyword>
<comment type="caution">
    <text evidence="3">The sequence shown here is derived from an EMBL/GenBank/DDBJ whole genome shotgun (WGS) entry which is preliminary data.</text>
</comment>
<dbReference type="InterPro" id="IPR036770">
    <property type="entry name" value="Ankyrin_rpt-contain_sf"/>
</dbReference>
<dbReference type="Proteomes" id="UP000664169">
    <property type="component" value="Unassembled WGS sequence"/>
</dbReference>
<dbReference type="Pfam" id="PF12796">
    <property type="entry name" value="Ank_2"/>
    <property type="match status" value="1"/>
</dbReference>
<dbReference type="OrthoDB" id="9995210at2759"/>
<evidence type="ECO:0000313" key="4">
    <source>
        <dbReference type="Proteomes" id="UP000664169"/>
    </source>
</evidence>
<proteinExistence type="predicted"/>
<dbReference type="Gene3D" id="1.25.40.20">
    <property type="entry name" value="Ankyrin repeat-containing domain"/>
    <property type="match status" value="1"/>
</dbReference>
<organism evidence="3 4">
    <name type="scientific">Gomphillus americanus</name>
    <dbReference type="NCBI Taxonomy" id="1940652"/>
    <lineage>
        <taxon>Eukaryota</taxon>
        <taxon>Fungi</taxon>
        <taxon>Dikarya</taxon>
        <taxon>Ascomycota</taxon>
        <taxon>Pezizomycotina</taxon>
        <taxon>Lecanoromycetes</taxon>
        <taxon>OSLEUM clade</taxon>
        <taxon>Ostropomycetidae</taxon>
        <taxon>Ostropales</taxon>
        <taxon>Graphidaceae</taxon>
        <taxon>Gomphilloideae</taxon>
        <taxon>Gomphillus</taxon>
    </lineage>
</organism>
<dbReference type="InterPro" id="IPR002110">
    <property type="entry name" value="Ankyrin_rpt"/>
</dbReference>
<reference evidence="3" key="1">
    <citation type="submission" date="2021-03" db="EMBL/GenBank/DDBJ databases">
        <authorList>
            <person name="Tagirdzhanova G."/>
        </authorList>
    </citation>
    <scope>NUCLEOTIDE SEQUENCE</scope>
</reference>
<dbReference type="PANTHER" id="PTHR24198:SF165">
    <property type="entry name" value="ANKYRIN REPEAT-CONTAINING PROTEIN-RELATED"/>
    <property type="match status" value="1"/>
</dbReference>
<keyword evidence="4" id="KW-1185">Reference proteome</keyword>
<dbReference type="PANTHER" id="PTHR24198">
    <property type="entry name" value="ANKYRIN REPEAT AND PROTEIN KINASE DOMAIN-CONTAINING PROTEIN"/>
    <property type="match status" value="1"/>
</dbReference>
<dbReference type="SUPFAM" id="SSF48403">
    <property type="entry name" value="Ankyrin repeat"/>
    <property type="match status" value="1"/>
</dbReference>
<accession>A0A8H3EJM3</accession>
<protein>
    <submittedName>
        <fullName evidence="3">Uncharacterized protein</fullName>
    </submittedName>
</protein>
<gene>
    <name evidence="3" type="ORF">GOMPHAMPRED_004712</name>
</gene>
<name>A0A8H3EJM3_9LECA</name>
<evidence type="ECO:0000256" key="1">
    <source>
        <dbReference type="ARBA" id="ARBA00022737"/>
    </source>
</evidence>
<dbReference type="EMBL" id="CAJPDQ010000003">
    <property type="protein sequence ID" value="CAF9906449.1"/>
    <property type="molecule type" value="Genomic_DNA"/>
</dbReference>
<evidence type="ECO:0000256" key="2">
    <source>
        <dbReference type="ARBA" id="ARBA00023043"/>
    </source>
</evidence>
<keyword evidence="1" id="KW-0677">Repeat</keyword>
<dbReference type="AlphaFoldDB" id="A0A8H3EJM3"/>
<sequence>MAVFYGNIKAVQLLLRAGAHSDVYGLKGRSPLQILLGSSHLGVTKTLPKAGANANHIIQGFFLPLQHAARHRHAEIMAALIAAGVFVDLESSTGLAP</sequence>